<sequence length="313" mass="35455">MPWIRTREINDPADCQDAFADCNFQAFPKETGHFHFKLTQIGMERLWMARYSLSSPQVNVFGIKPERAVIAFLTEPEASVRHRGLKVLPGDIIINKDGERHQQTDTDLHGGTMSLVIDDLNTALEAIIGHNFMEKLTKPIVRPSPALMLRLLELHKMVGQLALDTPEIFELPEIRRALEQRLIHLMVRCLAEGADIEITTGGRRYDAIMTKFEKYLAAHPDRPLYLTDICSGIGVAERTLRAACEEHLGMGPIRYLTLRRMHLVRQALRDADAGKTNVTRVVTDHGFWELGRFSVAYRTLFGESPSKTLRTTG</sequence>
<dbReference type="InterPro" id="IPR018060">
    <property type="entry name" value="HTH_AraC"/>
</dbReference>
<reference evidence="2 3" key="1">
    <citation type="submission" date="2018-06" db="EMBL/GenBank/DDBJ databases">
        <authorList>
            <consortium name="Pathogen Informatics"/>
            <person name="Doyle S."/>
        </authorList>
    </citation>
    <scope>NUCLEOTIDE SEQUENCE [LARGE SCALE GENOMIC DNA]</scope>
    <source>
        <strain evidence="2 3">NCTC12722</strain>
    </source>
</reference>
<evidence type="ECO:0000313" key="2">
    <source>
        <dbReference type="EMBL" id="SUU83562.1"/>
    </source>
</evidence>
<dbReference type="SMART" id="SM00342">
    <property type="entry name" value="HTH_ARAC"/>
    <property type="match status" value="1"/>
</dbReference>
<organism evidence="2 3">
    <name type="scientific">Afipia felis</name>
    <name type="common">Cat scratch disease bacillus</name>
    <dbReference type="NCBI Taxonomy" id="1035"/>
    <lineage>
        <taxon>Bacteria</taxon>
        <taxon>Pseudomonadati</taxon>
        <taxon>Pseudomonadota</taxon>
        <taxon>Alphaproteobacteria</taxon>
        <taxon>Hyphomicrobiales</taxon>
        <taxon>Nitrobacteraceae</taxon>
        <taxon>Afipia</taxon>
    </lineage>
</organism>
<dbReference type="PROSITE" id="PS01124">
    <property type="entry name" value="HTH_ARAC_FAMILY_2"/>
    <property type="match status" value="1"/>
</dbReference>
<name>A0A380W3P6_AFIFE</name>
<dbReference type="GO" id="GO:0003700">
    <property type="term" value="F:DNA-binding transcription factor activity"/>
    <property type="evidence" value="ECO:0007669"/>
    <property type="project" value="InterPro"/>
</dbReference>
<evidence type="ECO:0000259" key="1">
    <source>
        <dbReference type="PROSITE" id="PS01124"/>
    </source>
</evidence>
<dbReference type="EMBL" id="UIGB01000001">
    <property type="protein sequence ID" value="SUU83562.1"/>
    <property type="molecule type" value="Genomic_DNA"/>
</dbReference>
<dbReference type="InterPro" id="IPR053142">
    <property type="entry name" value="PchR_regulatory_protein"/>
</dbReference>
<feature type="domain" description="HTH araC/xylS-type" evidence="1">
    <location>
        <begin position="210"/>
        <end position="311"/>
    </location>
</feature>
<dbReference type="Pfam" id="PF12833">
    <property type="entry name" value="HTH_18"/>
    <property type="match status" value="1"/>
</dbReference>
<dbReference type="OrthoDB" id="7285481at2"/>
<evidence type="ECO:0000313" key="3">
    <source>
        <dbReference type="Proteomes" id="UP000254343"/>
    </source>
</evidence>
<dbReference type="PANTHER" id="PTHR47893:SF1">
    <property type="entry name" value="REGULATORY PROTEIN PCHR"/>
    <property type="match status" value="1"/>
</dbReference>
<dbReference type="PANTHER" id="PTHR47893">
    <property type="entry name" value="REGULATORY PROTEIN PCHR"/>
    <property type="match status" value="1"/>
</dbReference>
<protein>
    <submittedName>
        <fullName evidence="2">Transcriptional regulator EutR</fullName>
    </submittedName>
</protein>
<gene>
    <name evidence="2" type="ORF">NCTC12722_00730</name>
</gene>
<dbReference type="AlphaFoldDB" id="A0A380W3P6"/>
<dbReference type="GO" id="GO:0043565">
    <property type="term" value="F:sequence-specific DNA binding"/>
    <property type="evidence" value="ECO:0007669"/>
    <property type="project" value="InterPro"/>
</dbReference>
<proteinExistence type="predicted"/>
<dbReference type="Gene3D" id="1.10.10.60">
    <property type="entry name" value="Homeodomain-like"/>
    <property type="match status" value="1"/>
</dbReference>
<accession>A0A380W3P6</accession>
<dbReference type="Proteomes" id="UP000254343">
    <property type="component" value="Unassembled WGS sequence"/>
</dbReference>